<name>A0A370QBE0_9FLAO</name>
<proteinExistence type="predicted"/>
<dbReference type="PROSITE" id="PS51257">
    <property type="entry name" value="PROKAR_LIPOPROTEIN"/>
    <property type="match status" value="1"/>
</dbReference>
<dbReference type="OrthoDB" id="9764969at2"/>
<gene>
    <name evidence="1" type="ORF">C8D94_103426</name>
</gene>
<dbReference type="Proteomes" id="UP000255317">
    <property type="component" value="Unassembled WGS sequence"/>
</dbReference>
<evidence type="ECO:0000313" key="2">
    <source>
        <dbReference type="Proteomes" id="UP000255317"/>
    </source>
</evidence>
<keyword evidence="2" id="KW-1185">Reference proteome</keyword>
<reference evidence="1 2" key="1">
    <citation type="submission" date="2018-07" db="EMBL/GenBank/DDBJ databases">
        <title>Genomic Encyclopedia of Type Strains, Phase IV (KMG-IV): sequencing the most valuable type-strain genomes for metagenomic binning, comparative biology and taxonomic classification.</title>
        <authorList>
            <person name="Goeker M."/>
        </authorList>
    </citation>
    <scope>NUCLEOTIDE SEQUENCE [LARGE SCALE GENOMIC DNA]</scope>
    <source>
        <strain evidence="1 2">DSM 101478</strain>
    </source>
</reference>
<dbReference type="RefSeq" id="WP_115124002.1">
    <property type="nucleotide sequence ID" value="NZ_QRAO01000003.1"/>
</dbReference>
<comment type="caution">
    <text evidence="1">The sequence shown here is derived from an EMBL/GenBank/DDBJ whole genome shotgun (WGS) entry which is preliminary data.</text>
</comment>
<dbReference type="AlphaFoldDB" id="A0A370QBE0"/>
<protein>
    <submittedName>
        <fullName evidence="1">Uncharacterized protein</fullName>
    </submittedName>
</protein>
<sequence>MKYKLLFFIALLMSSCNDGIKHQHPSKDLSTEAKKNPSVQEFLNPAEIDKSHLPRLFSNGKQLYMSWVTSEKDTDFLNYSVYNGTIWNKTETITQGTDWFTNWADFPVICENNGNILTTYLQKSDTATYAYDIRYNSYNSETKTWHKNLLLNTDGTKTEHGFVSAVPVPGGFEVAWLDGRNTGGSHENHDKQGAGGAMTLRSAIITNDGEVLNEVQLDNRVCDCCQTSIANSGRMTRIAYRDRSETEIRDISVATKAVTGHLEKSIKKVHADTWKIAGCPVNGPSIDAFGNSFVTAWFTAADGEGKIKVSFLESDIQQPFRIDNGNATGRVDVEMISETDALVLWMEPKGESEVIMLAEVSISEGKTKEVQIFETTPDRASGFPQLEVMEETAYVAWTDVEGKEKTVRTVAINLKDIE</sequence>
<dbReference type="EMBL" id="QRAO01000003">
    <property type="protein sequence ID" value="RDK85599.1"/>
    <property type="molecule type" value="Genomic_DNA"/>
</dbReference>
<accession>A0A370QBE0</accession>
<evidence type="ECO:0000313" key="1">
    <source>
        <dbReference type="EMBL" id="RDK85599.1"/>
    </source>
</evidence>
<organism evidence="1 2">
    <name type="scientific">Marinirhabdus gelatinilytica</name>
    <dbReference type="NCBI Taxonomy" id="1703343"/>
    <lineage>
        <taxon>Bacteria</taxon>
        <taxon>Pseudomonadati</taxon>
        <taxon>Bacteroidota</taxon>
        <taxon>Flavobacteriia</taxon>
        <taxon>Flavobacteriales</taxon>
        <taxon>Flavobacteriaceae</taxon>
    </lineage>
</organism>